<evidence type="ECO:0000259" key="2">
    <source>
        <dbReference type="Pfam" id="PF01619"/>
    </source>
</evidence>
<evidence type="ECO:0000256" key="1">
    <source>
        <dbReference type="ARBA" id="ARBA00023002"/>
    </source>
</evidence>
<keyword evidence="4" id="KW-1185">Reference proteome</keyword>
<dbReference type="AlphaFoldDB" id="A0A2N8TXU8"/>
<dbReference type="InterPro" id="IPR002872">
    <property type="entry name" value="Proline_DH_dom"/>
</dbReference>
<dbReference type="Gene3D" id="3.20.20.220">
    <property type="match status" value="1"/>
</dbReference>
<dbReference type="EMBL" id="POUC01000006">
    <property type="protein sequence ID" value="PNG23826.1"/>
    <property type="molecule type" value="Genomic_DNA"/>
</dbReference>
<dbReference type="SUPFAM" id="SSF51730">
    <property type="entry name" value="FAD-linked oxidoreductase"/>
    <property type="match status" value="1"/>
</dbReference>
<dbReference type="RefSeq" id="WP_102907242.1">
    <property type="nucleotide sequence ID" value="NZ_POUC01000006.1"/>
</dbReference>
<dbReference type="OrthoDB" id="9773461at2"/>
<comment type="caution">
    <text evidence="3">The sequence shown here is derived from an EMBL/GenBank/DDBJ whole genome shotgun (WGS) entry which is preliminary data.</text>
</comment>
<accession>A0A2N8TXU8</accession>
<protein>
    <submittedName>
        <fullName evidence="3">Proline dehydrogenase</fullName>
    </submittedName>
</protein>
<dbReference type="GO" id="GO:0004657">
    <property type="term" value="F:proline dehydrogenase activity"/>
    <property type="evidence" value="ECO:0007669"/>
    <property type="project" value="UniProtKB-ARBA"/>
</dbReference>
<reference evidence="3 4" key="1">
    <citation type="submission" date="2018-01" db="EMBL/GenBank/DDBJ databases">
        <title>Draft genome sequence of Streptomyces sp. 13K301.</title>
        <authorList>
            <person name="Sahin N."/>
            <person name="Saygin H."/>
            <person name="Ay H."/>
        </authorList>
    </citation>
    <scope>NUCLEOTIDE SEQUENCE [LARGE SCALE GENOMIC DNA]</scope>
    <source>
        <strain evidence="3 4">13K301</strain>
    </source>
</reference>
<name>A0A2N8TXU8_9ACTN</name>
<evidence type="ECO:0000313" key="3">
    <source>
        <dbReference type="EMBL" id="PNG23826.1"/>
    </source>
</evidence>
<feature type="domain" description="Proline dehydrogenase" evidence="2">
    <location>
        <begin position="60"/>
        <end position="289"/>
    </location>
</feature>
<evidence type="ECO:0000313" key="4">
    <source>
        <dbReference type="Proteomes" id="UP000235943"/>
    </source>
</evidence>
<keyword evidence="1" id="KW-0560">Oxidoreductase</keyword>
<dbReference type="Pfam" id="PF01619">
    <property type="entry name" value="Pro_dh"/>
    <property type="match status" value="1"/>
</dbReference>
<sequence length="323" mass="35206">MIQELSQRALFEGASEGLRKLAADPRSRRAFATPGPQLLELFSPAARRYVLAPQRAELLGRIDALRDKGYEVSVEFSAAGDEDDDPARIERIVAEYLALLTYERAPDRLSFDLSQVGLAISRQLALQNTGRIAAAAAARGSDIILDMGQHSTVDDVLAVHQELAEGFDNVGITLQAQLHRTESDAAAVAQRGRRIRLVKGACQEPSDNALSRGPALDDRFLGLAEQLVDHGVRLSLATQDREVLIAADKSGILPRVAELEMRHGVQPQLLRRYRATGLPCRIHATYGPNWLHLLQRLVEHPSMVLSALADIGTGRAYAAAAGY</sequence>
<gene>
    <name evidence="3" type="ORF">C1J00_01750</name>
</gene>
<proteinExistence type="predicted"/>
<dbReference type="Proteomes" id="UP000235943">
    <property type="component" value="Unassembled WGS sequence"/>
</dbReference>
<dbReference type="InterPro" id="IPR029041">
    <property type="entry name" value="FAD-linked_oxidoreductase-like"/>
</dbReference>
<dbReference type="GO" id="GO:0006562">
    <property type="term" value="P:L-proline catabolic process"/>
    <property type="evidence" value="ECO:0007669"/>
    <property type="project" value="UniProtKB-ARBA"/>
</dbReference>
<organism evidence="3 4">
    <name type="scientific">Streptomyces cahuitamycinicus</name>
    <dbReference type="NCBI Taxonomy" id="2070367"/>
    <lineage>
        <taxon>Bacteria</taxon>
        <taxon>Bacillati</taxon>
        <taxon>Actinomycetota</taxon>
        <taxon>Actinomycetes</taxon>
        <taxon>Kitasatosporales</taxon>
        <taxon>Streptomycetaceae</taxon>
        <taxon>Streptomyces</taxon>
    </lineage>
</organism>